<organism evidence="1 2">
    <name type="scientific">Latilactobacillus graminis DSM 20719</name>
    <dbReference type="NCBI Taxonomy" id="1423752"/>
    <lineage>
        <taxon>Bacteria</taxon>
        <taxon>Bacillati</taxon>
        <taxon>Bacillota</taxon>
        <taxon>Bacilli</taxon>
        <taxon>Lactobacillales</taxon>
        <taxon>Lactobacillaceae</taxon>
        <taxon>Latilactobacillus</taxon>
    </lineage>
</organism>
<accession>A0AA89I1I4</accession>
<sequence length="107" mass="12148">MGSLTQYLVRNRRFWLDQQSTTDEPLLTFKPHSLPDYYVHTPKGLERLAIQGGGSRYVHGGASLQELMIPLIVIKNDRHAQPIKQVDLALSNFIESYPNSGNFVCTF</sequence>
<comment type="caution">
    <text evidence="1">The sequence shown here is derived from an EMBL/GenBank/DDBJ whole genome shotgun (WGS) entry which is preliminary data.</text>
</comment>
<evidence type="ECO:0000313" key="1">
    <source>
        <dbReference type="EMBL" id="KRM23350.1"/>
    </source>
</evidence>
<dbReference type="AlphaFoldDB" id="A0AA89I1I4"/>
<dbReference type="EMBL" id="AYZB01000020">
    <property type="protein sequence ID" value="KRM23350.1"/>
    <property type="molecule type" value="Genomic_DNA"/>
</dbReference>
<gene>
    <name evidence="1" type="ORF">FC90_GL000304</name>
</gene>
<protein>
    <submittedName>
        <fullName evidence="1">Uncharacterized protein</fullName>
    </submittedName>
</protein>
<dbReference type="Proteomes" id="UP000050823">
    <property type="component" value="Unassembled WGS sequence"/>
</dbReference>
<proteinExistence type="predicted"/>
<evidence type="ECO:0000313" key="2">
    <source>
        <dbReference type="Proteomes" id="UP000050823"/>
    </source>
</evidence>
<dbReference type="RefSeq" id="WP_057908044.1">
    <property type="nucleotide sequence ID" value="NZ_AYZB01000020.1"/>
</dbReference>
<name>A0AA89I1I4_9LACO</name>
<reference evidence="1 2" key="1">
    <citation type="journal article" date="2015" name="Genome Announc.">
        <title>Expanding the biotechnology potential of lactobacilli through comparative genomics of 213 strains and associated genera.</title>
        <authorList>
            <person name="Sun Z."/>
            <person name="Harris H.M."/>
            <person name="McCann A."/>
            <person name="Guo C."/>
            <person name="Argimon S."/>
            <person name="Zhang W."/>
            <person name="Yang X."/>
            <person name="Jeffery I.B."/>
            <person name="Cooney J.C."/>
            <person name="Kagawa T.F."/>
            <person name="Liu W."/>
            <person name="Song Y."/>
            <person name="Salvetti E."/>
            <person name="Wrobel A."/>
            <person name="Rasinkangas P."/>
            <person name="Parkhill J."/>
            <person name="Rea M.C."/>
            <person name="O'Sullivan O."/>
            <person name="Ritari J."/>
            <person name="Douillard F.P."/>
            <person name="Paul Ross R."/>
            <person name="Yang R."/>
            <person name="Briner A.E."/>
            <person name="Felis G.E."/>
            <person name="de Vos W.M."/>
            <person name="Barrangou R."/>
            <person name="Klaenhammer T.R."/>
            <person name="Caufield P.W."/>
            <person name="Cui Y."/>
            <person name="Zhang H."/>
            <person name="O'Toole P.W."/>
        </authorList>
    </citation>
    <scope>NUCLEOTIDE SEQUENCE [LARGE SCALE GENOMIC DNA]</scope>
    <source>
        <strain evidence="1 2">DSM 20719</strain>
    </source>
</reference>
<dbReference type="Pfam" id="PF08665">
    <property type="entry name" value="PglZ"/>
    <property type="match status" value="1"/>
</dbReference>